<name>A0ABT9ZQB1_9BACI</name>
<dbReference type="EC" id="3.2.1.21" evidence="5"/>
<dbReference type="GO" id="GO:0008422">
    <property type="term" value="F:beta-glucosidase activity"/>
    <property type="evidence" value="ECO:0007669"/>
    <property type="project" value="UniProtKB-EC"/>
</dbReference>
<dbReference type="Gene3D" id="3.20.20.300">
    <property type="entry name" value="Glycoside hydrolase, family 3, N-terminal domain"/>
    <property type="match status" value="1"/>
</dbReference>
<dbReference type="Gene3D" id="3.40.50.1700">
    <property type="entry name" value="Glycoside hydrolase family 3 C-terminal domain"/>
    <property type="match status" value="1"/>
</dbReference>
<dbReference type="SUPFAM" id="SSF51445">
    <property type="entry name" value="(Trans)glycosidases"/>
    <property type="match status" value="1"/>
</dbReference>
<comment type="similarity">
    <text evidence="1">Belongs to the glycosyl hydrolase 3 family.</text>
</comment>
<evidence type="ECO:0000259" key="4">
    <source>
        <dbReference type="SMART" id="SM01217"/>
    </source>
</evidence>
<dbReference type="InterPro" id="IPR036962">
    <property type="entry name" value="Glyco_hydro_3_N_sf"/>
</dbReference>
<dbReference type="SUPFAM" id="SSF52279">
    <property type="entry name" value="Beta-D-glucan exohydrolase, C-terminal domain"/>
    <property type="match status" value="1"/>
</dbReference>
<dbReference type="Gene3D" id="2.60.40.10">
    <property type="entry name" value="Immunoglobulins"/>
    <property type="match status" value="1"/>
</dbReference>
<dbReference type="InterPro" id="IPR026891">
    <property type="entry name" value="Fn3-like"/>
</dbReference>
<comment type="caution">
    <text evidence="5">The sequence shown here is derived from an EMBL/GenBank/DDBJ whole genome shotgun (WGS) entry which is preliminary data.</text>
</comment>
<evidence type="ECO:0000256" key="1">
    <source>
        <dbReference type="ARBA" id="ARBA00005336"/>
    </source>
</evidence>
<feature type="chain" id="PRO_5045802716" evidence="3">
    <location>
        <begin position="28"/>
        <end position="780"/>
    </location>
</feature>
<evidence type="ECO:0000313" key="5">
    <source>
        <dbReference type="EMBL" id="MDQ0253427.1"/>
    </source>
</evidence>
<keyword evidence="6" id="KW-1185">Reference proteome</keyword>
<dbReference type="InterPro" id="IPR017853">
    <property type="entry name" value="GH"/>
</dbReference>
<dbReference type="SMART" id="SM01217">
    <property type="entry name" value="Fn3_like"/>
    <property type="match status" value="1"/>
</dbReference>
<dbReference type="InterPro" id="IPR036881">
    <property type="entry name" value="Glyco_hydro_3_C_sf"/>
</dbReference>
<protein>
    <submittedName>
        <fullName evidence="5">Beta-glucosidase</fullName>
        <ecNumber evidence="5">3.2.1.21</ecNumber>
    </submittedName>
</protein>
<evidence type="ECO:0000256" key="2">
    <source>
        <dbReference type="ARBA" id="ARBA00022801"/>
    </source>
</evidence>
<dbReference type="InterPro" id="IPR013783">
    <property type="entry name" value="Ig-like_fold"/>
</dbReference>
<dbReference type="Pfam" id="PF14310">
    <property type="entry name" value="Fn3-like"/>
    <property type="match status" value="1"/>
</dbReference>
<gene>
    <name evidence="5" type="ORF">J2S74_000799</name>
</gene>
<dbReference type="Proteomes" id="UP001230005">
    <property type="component" value="Unassembled WGS sequence"/>
</dbReference>
<dbReference type="InterPro" id="IPR002772">
    <property type="entry name" value="Glyco_hydro_3_C"/>
</dbReference>
<feature type="signal peptide" evidence="3">
    <location>
        <begin position="1"/>
        <end position="27"/>
    </location>
</feature>
<dbReference type="PRINTS" id="PR00133">
    <property type="entry name" value="GLHYDRLASE3"/>
</dbReference>
<evidence type="ECO:0000313" key="6">
    <source>
        <dbReference type="Proteomes" id="UP001230005"/>
    </source>
</evidence>
<evidence type="ECO:0000256" key="3">
    <source>
        <dbReference type="SAM" id="SignalP"/>
    </source>
</evidence>
<dbReference type="PANTHER" id="PTHR42715:SF10">
    <property type="entry name" value="BETA-GLUCOSIDASE"/>
    <property type="match status" value="1"/>
</dbReference>
<dbReference type="Pfam" id="PF01915">
    <property type="entry name" value="Glyco_hydro_3_C"/>
    <property type="match status" value="1"/>
</dbReference>
<dbReference type="InterPro" id="IPR050288">
    <property type="entry name" value="Cellulose_deg_GH3"/>
</dbReference>
<feature type="domain" description="Fibronectin type III-like" evidence="4">
    <location>
        <begin position="671"/>
        <end position="742"/>
    </location>
</feature>
<dbReference type="InterPro" id="IPR001764">
    <property type="entry name" value="Glyco_hydro_3_N"/>
</dbReference>
<keyword evidence="2 5" id="KW-0378">Hydrolase</keyword>
<dbReference type="Pfam" id="PF00933">
    <property type="entry name" value="Glyco_hydro_3"/>
    <property type="match status" value="1"/>
</dbReference>
<dbReference type="EMBL" id="JAUSUG010000002">
    <property type="protein sequence ID" value="MDQ0253427.1"/>
    <property type="molecule type" value="Genomic_DNA"/>
</dbReference>
<dbReference type="PANTHER" id="PTHR42715">
    <property type="entry name" value="BETA-GLUCOSIDASE"/>
    <property type="match status" value="1"/>
</dbReference>
<keyword evidence="3" id="KW-0732">Signal</keyword>
<proteinExistence type="inferred from homology"/>
<organism evidence="5 6">
    <name type="scientific">Evansella vedderi</name>
    <dbReference type="NCBI Taxonomy" id="38282"/>
    <lineage>
        <taxon>Bacteria</taxon>
        <taxon>Bacillati</taxon>
        <taxon>Bacillota</taxon>
        <taxon>Bacilli</taxon>
        <taxon>Bacillales</taxon>
        <taxon>Bacillaceae</taxon>
        <taxon>Evansella</taxon>
    </lineage>
</organism>
<accession>A0ABT9ZQB1</accession>
<dbReference type="RefSeq" id="WP_307322065.1">
    <property type="nucleotide sequence ID" value="NZ_JAUSUG010000002.1"/>
</dbReference>
<reference evidence="5 6" key="1">
    <citation type="submission" date="2023-07" db="EMBL/GenBank/DDBJ databases">
        <title>Genomic Encyclopedia of Type Strains, Phase IV (KMG-IV): sequencing the most valuable type-strain genomes for metagenomic binning, comparative biology and taxonomic classification.</title>
        <authorList>
            <person name="Goeker M."/>
        </authorList>
    </citation>
    <scope>NUCLEOTIDE SEQUENCE [LARGE SCALE GENOMIC DNA]</scope>
    <source>
        <strain evidence="5 6">DSM 9768</strain>
    </source>
</reference>
<keyword evidence="5" id="KW-0326">Glycosidase</keyword>
<sequence>MSRKRNALLSVVLSGTLLLSGFGSALAGNAQQNDGPPQLTGLDSIDDVVAAMTLQEKAALVVGGNKEVLEEIDNEIIGNQATRVPGAAGQTQAIPRLGIPSIVLADGPMGVRINPTRPNDDNTYYATKFPAPNVLAATWDRDLVYEVGEATSHELREYGIDLLLAPGMNIQSYLLNGRNSEYFSEDPYLTGRMATALVSGVEDHGIGTTIKHFAAYNQRADNNIDAIVSQRALREIYLKGFEMTVKDADPWAIMDSYNKINGTWATENKDLLTHILREDWGFNGFAMTDWEFGARNIAKQMEAGTNLLMPGRPQQSTAIVNAVNDGILDEAVLDRNVKDILRIIVQTPTFQGYEYSNDPDLAAGAEVARKAAADGMVLLKNEEQTLPLDSDTTVSLFGTPSIETMTGGRGSALVHAEYQIGIAEGLQNAGFTINEELYEKYETYVETLRATDEYKQTPGNFFVSTFPTLPEMDVSEEAITAAGNSDVGIIVLATEFGSYGNDRSLEDFYLSDSKQAMIDDVTAAFHAEGKPVIAILNVEGPLEVVSWRDKVDAILLSWQPGQEFGNAVADVLSGKVNPSGKLPQTFPKDYTDLPYSETYPGTGSFIYEEDIYVGYRYNTTFDVEPAYEFGFGLSYTEYEYSNIRVNRNGNFKDKIQVFATVENVGEVAGREAVQVYVSKPDGKLEKPEIELKAFDKTRELRPGKKENLRFELDAKNLASFDEELSAWVLEAGTYEVRVGASSTDIRGTATFTVAEDVVVEVVNDVLAPQIEFERLSKFAQ</sequence>